<dbReference type="CDD" id="cd06225">
    <property type="entry name" value="HAMP"/>
    <property type="match status" value="1"/>
</dbReference>
<dbReference type="InterPro" id="IPR052016">
    <property type="entry name" value="Bact_Sigma-Reg"/>
</dbReference>
<dbReference type="STRING" id="1134406.ADN00_15845"/>
<reference evidence="4 5" key="1">
    <citation type="submission" date="2015-07" db="EMBL/GenBank/DDBJ databases">
        <title>Genome sequence of Ornatilinea apprima DSM 23815.</title>
        <authorList>
            <person name="Hemp J."/>
            <person name="Ward L.M."/>
            <person name="Pace L.A."/>
            <person name="Fischer W.W."/>
        </authorList>
    </citation>
    <scope>NUCLEOTIDE SEQUENCE [LARGE SCALE GENOMIC DNA]</scope>
    <source>
        <strain evidence="4 5">P3M-1</strain>
    </source>
</reference>
<feature type="domain" description="HAMP" evidence="3">
    <location>
        <begin position="285"/>
        <end position="337"/>
    </location>
</feature>
<dbReference type="Pfam" id="PF01590">
    <property type="entry name" value="GAF"/>
    <property type="match status" value="2"/>
</dbReference>
<keyword evidence="2" id="KW-0472">Membrane</keyword>
<accession>A0A0P6XKX5</accession>
<proteinExistence type="predicted"/>
<keyword evidence="2" id="KW-0812">Transmembrane</keyword>
<dbReference type="OrthoDB" id="137028at2"/>
<organism evidence="4 5">
    <name type="scientific">Ornatilinea apprima</name>
    <dbReference type="NCBI Taxonomy" id="1134406"/>
    <lineage>
        <taxon>Bacteria</taxon>
        <taxon>Bacillati</taxon>
        <taxon>Chloroflexota</taxon>
        <taxon>Anaerolineae</taxon>
        <taxon>Anaerolineales</taxon>
        <taxon>Anaerolineaceae</taxon>
        <taxon>Ornatilinea</taxon>
    </lineage>
</organism>
<feature type="transmembrane region" description="Helical" evidence="2">
    <location>
        <begin position="260"/>
        <end position="283"/>
    </location>
</feature>
<protein>
    <recommendedName>
        <fullName evidence="3">HAMP domain-containing protein</fullName>
    </recommendedName>
</protein>
<keyword evidence="5" id="KW-1185">Reference proteome</keyword>
<keyword evidence="2" id="KW-1133">Transmembrane helix</keyword>
<evidence type="ECO:0000313" key="5">
    <source>
        <dbReference type="Proteomes" id="UP000050417"/>
    </source>
</evidence>
<dbReference type="SUPFAM" id="SSF55781">
    <property type="entry name" value="GAF domain-like"/>
    <property type="match status" value="3"/>
</dbReference>
<dbReference type="PROSITE" id="PS50885">
    <property type="entry name" value="HAMP"/>
    <property type="match status" value="1"/>
</dbReference>
<keyword evidence="1" id="KW-0378">Hydrolase</keyword>
<evidence type="ECO:0000313" key="4">
    <source>
        <dbReference type="EMBL" id="KPL72285.1"/>
    </source>
</evidence>
<sequence>MADLTTSQARLIVENNLQQIEELNRSHQTIINQIKSDTNLQKSISLLAANPQNITQKFSAESKLGSYLSRSSLSLPSGLNQIAFLDANGDFVVGTNPSWRKETFASANEPFLAYLGGTHAGLFLNPTSLYKNQLVIVNSWPVYTEDNQLLGTFFTFATSELFLNQLAHTSTFFPQSSVAFITQDRQIVSYDKTTKLITPSAFELPLNSNEIAQVMTGESEVMASNSGLGAVIGYAAAITSPETGLLLSIPQSYLVQQIDILGNFNIILLAVSLIAMVGVGYYASSTIVKPLQQLEDQAKAFTAGKWDARVDLNRNDEIGMLSYTFNQMGDQLQTFYQSLEKRVEQQTERYRLASEISQIINQSSQRSEMLQKVLEKLVGRFDLTYACLFFLDQSRNQLILRQQSGAQPGNQLPLGYHLPVASRTPITLALTDYQITSITHNEFGSQTDRLLLFPDSAAEVCIPIRLDRQTTAVLNIHSSAENTFTAEIISWLQDISNQIAMGWQKTKTNEMVRFSFEQDSPLFKASLRLTACQNADQAYQTILSALQEAEWVAGLFSAEEDQVRLVGVAEPGKTALDTGRNVIIPLQNIPEQFLHNQRTILKELFFYKDAERLPVISLIRNRGCQSGAILPIFIEENLKAILILGSRDEDEIDTNLLDSLENLIAVLKNTLTRISFTASAEKQAVQLRIAAEIARDIAGSLSIDDILKKSVNLVLERFGFYHASVFLMDSTGEFATIQESTGPAGEQLMRTKHRLAVGSPSLVGKASLERTPVVSNDVKNDPSYYPNPFLPETRAELVIPLIAGGQLLGLLDVQSTRRNAFENNSISTLQVLADQLAAAVMNARLFHGSQMHLSTNQSLQWLTSRLAGMEDVQEIFNLTVRELNQIFSTNRFTIYTPTSESEVELTATAGGGYTSLPAPKARAGMGILGKVMQTKQTILVKDTSVNSEYTDFADEVRTVLAIPLAFSSKSVGVLFIEGQEPGTITEDLQEILETWSYSLSAMVENARLMEQIRKQVDRQRKINQVSASIRQSSDVQSILETTAVEVCRALDAYQTQIEINPAVWMFGSQDPETTELQGEEN</sequence>
<dbReference type="InterPro" id="IPR029016">
    <property type="entry name" value="GAF-like_dom_sf"/>
</dbReference>
<gene>
    <name evidence="4" type="ORF">ADN00_15845</name>
</gene>
<dbReference type="SMART" id="SM00065">
    <property type="entry name" value="GAF"/>
    <property type="match status" value="3"/>
</dbReference>
<dbReference type="RefSeq" id="WP_075064005.1">
    <property type="nucleotide sequence ID" value="NZ_LGCL01000039.1"/>
</dbReference>
<evidence type="ECO:0000256" key="1">
    <source>
        <dbReference type="ARBA" id="ARBA00022801"/>
    </source>
</evidence>
<dbReference type="EMBL" id="LGCL01000039">
    <property type="protein sequence ID" value="KPL72285.1"/>
    <property type="molecule type" value="Genomic_DNA"/>
</dbReference>
<evidence type="ECO:0000256" key="2">
    <source>
        <dbReference type="SAM" id="Phobius"/>
    </source>
</evidence>
<comment type="caution">
    <text evidence="4">The sequence shown here is derived from an EMBL/GenBank/DDBJ whole genome shotgun (WGS) entry which is preliminary data.</text>
</comment>
<dbReference type="PANTHER" id="PTHR43156:SF2">
    <property type="entry name" value="STAGE II SPORULATION PROTEIN E"/>
    <property type="match status" value="1"/>
</dbReference>
<dbReference type="SMART" id="SM00304">
    <property type="entry name" value="HAMP"/>
    <property type="match status" value="1"/>
</dbReference>
<dbReference type="InterPro" id="IPR003018">
    <property type="entry name" value="GAF"/>
</dbReference>
<dbReference type="Gene3D" id="6.10.340.10">
    <property type="match status" value="1"/>
</dbReference>
<dbReference type="InterPro" id="IPR003660">
    <property type="entry name" value="HAMP_dom"/>
</dbReference>
<dbReference type="CDD" id="cd18773">
    <property type="entry name" value="PDC1_HK_sensor"/>
    <property type="match status" value="1"/>
</dbReference>
<dbReference type="SUPFAM" id="SSF158472">
    <property type="entry name" value="HAMP domain-like"/>
    <property type="match status" value="1"/>
</dbReference>
<dbReference type="Proteomes" id="UP000050417">
    <property type="component" value="Unassembled WGS sequence"/>
</dbReference>
<dbReference type="Gene3D" id="3.30.450.40">
    <property type="match status" value="4"/>
</dbReference>
<dbReference type="GO" id="GO:0016020">
    <property type="term" value="C:membrane"/>
    <property type="evidence" value="ECO:0007669"/>
    <property type="project" value="InterPro"/>
</dbReference>
<dbReference type="GO" id="GO:0007165">
    <property type="term" value="P:signal transduction"/>
    <property type="evidence" value="ECO:0007669"/>
    <property type="project" value="InterPro"/>
</dbReference>
<dbReference type="Pfam" id="PF13185">
    <property type="entry name" value="GAF_2"/>
    <property type="match status" value="1"/>
</dbReference>
<dbReference type="PANTHER" id="PTHR43156">
    <property type="entry name" value="STAGE II SPORULATION PROTEIN E-RELATED"/>
    <property type="match status" value="1"/>
</dbReference>
<evidence type="ECO:0000259" key="3">
    <source>
        <dbReference type="PROSITE" id="PS50885"/>
    </source>
</evidence>
<dbReference type="Pfam" id="PF00672">
    <property type="entry name" value="HAMP"/>
    <property type="match status" value="1"/>
</dbReference>
<dbReference type="AlphaFoldDB" id="A0A0P6XKX5"/>
<dbReference type="GO" id="GO:0016791">
    <property type="term" value="F:phosphatase activity"/>
    <property type="evidence" value="ECO:0007669"/>
    <property type="project" value="TreeGrafter"/>
</dbReference>
<name>A0A0P6XKX5_9CHLR</name>